<reference evidence="1 2" key="1">
    <citation type="submission" date="2015-07" db="EMBL/GenBank/DDBJ databases">
        <authorList>
            <consortium name="Pathogen Informatics"/>
        </authorList>
    </citation>
    <scope>NUCLEOTIDE SEQUENCE [LARGE SCALE GENOMIC DNA]</scope>
    <source>
        <strain evidence="1 2">A316</strain>
    </source>
</reference>
<evidence type="ECO:0000313" key="1">
    <source>
        <dbReference type="EMBL" id="CSC67071.1"/>
    </source>
</evidence>
<evidence type="ECO:0000313" key="2">
    <source>
        <dbReference type="Proteomes" id="UP000041770"/>
    </source>
</evidence>
<gene>
    <name evidence="1" type="ORF">ERS013200_01969</name>
</gene>
<dbReference type="AlphaFoldDB" id="A0A655ZC85"/>
<sequence>MRLWAASRPVSILPDSRTVSPVFHVWISSRVMLSRLTRRVFAPASQVICGQSSNLGGVNCAGPLPSSVKCTWRVAAQLGIMQTGLEAACVGADLIFTSTTVVKPPRPCAPIPSLFTRLKMSKRSSSSAFCGPRSISS</sequence>
<proteinExistence type="predicted"/>
<dbReference type="EMBL" id="CWQY01000011">
    <property type="protein sequence ID" value="CSC67071.1"/>
    <property type="molecule type" value="Genomic_DNA"/>
</dbReference>
<name>A0A655ZC85_VIBCL</name>
<accession>A0A655ZC85</accession>
<protein>
    <submittedName>
        <fullName evidence="1">Uncharacterized protein</fullName>
    </submittedName>
</protein>
<organism evidence="1 2">
    <name type="scientific">Vibrio cholerae</name>
    <dbReference type="NCBI Taxonomy" id="666"/>
    <lineage>
        <taxon>Bacteria</taxon>
        <taxon>Pseudomonadati</taxon>
        <taxon>Pseudomonadota</taxon>
        <taxon>Gammaproteobacteria</taxon>
        <taxon>Vibrionales</taxon>
        <taxon>Vibrionaceae</taxon>
        <taxon>Vibrio</taxon>
    </lineage>
</organism>
<dbReference type="Proteomes" id="UP000041770">
    <property type="component" value="Unassembled WGS sequence"/>
</dbReference>